<accession>A0A2P5BW79</accession>
<feature type="region of interest" description="Disordered" evidence="1">
    <location>
        <begin position="20"/>
        <end position="89"/>
    </location>
</feature>
<dbReference type="EMBL" id="JXTB01000211">
    <property type="protein sequence ID" value="PON53055.1"/>
    <property type="molecule type" value="Genomic_DNA"/>
</dbReference>
<protein>
    <submittedName>
        <fullName evidence="2">Uncharacterized protein</fullName>
    </submittedName>
</protein>
<organism evidence="2 3">
    <name type="scientific">Parasponia andersonii</name>
    <name type="common">Sponia andersonii</name>
    <dbReference type="NCBI Taxonomy" id="3476"/>
    <lineage>
        <taxon>Eukaryota</taxon>
        <taxon>Viridiplantae</taxon>
        <taxon>Streptophyta</taxon>
        <taxon>Embryophyta</taxon>
        <taxon>Tracheophyta</taxon>
        <taxon>Spermatophyta</taxon>
        <taxon>Magnoliopsida</taxon>
        <taxon>eudicotyledons</taxon>
        <taxon>Gunneridae</taxon>
        <taxon>Pentapetalae</taxon>
        <taxon>rosids</taxon>
        <taxon>fabids</taxon>
        <taxon>Rosales</taxon>
        <taxon>Cannabaceae</taxon>
        <taxon>Parasponia</taxon>
    </lineage>
</organism>
<comment type="caution">
    <text evidence="2">The sequence shown here is derived from an EMBL/GenBank/DDBJ whole genome shotgun (WGS) entry which is preliminary data.</text>
</comment>
<reference evidence="3" key="1">
    <citation type="submission" date="2016-06" db="EMBL/GenBank/DDBJ databases">
        <title>Parallel loss of symbiosis genes in relatives of nitrogen-fixing non-legume Parasponia.</title>
        <authorList>
            <person name="Van Velzen R."/>
            <person name="Holmer R."/>
            <person name="Bu F."/>
            <person name="Rutten L."/>
            <person name="Van Zeijl A."/>
            <person name="Liu W."/>
            <person name="Santuari L."/>
            <person name="Cao Q."/>
            <person name="Sharma T."/>
            <person name="Shen D."/>
            <person name="Roswanjaya Y."/>
            <person name="Wardhani T."/>
            <person name="Kalhor M.S."/>
            <person name="Jansen J."/>
            <person name="Van den Hoogen J."/>
            <person name="Gungor B."/>
            <person name="Hartog M."/>
            <person name="Hontelez J."/>
            <person name="Verver J."/>
            <person name="Yang W.-C."/>
            <person name="Schijlen E."/>
            <person name="Repin R."/>
            <person name="Schilthuizen M."/>
            <person name="Schranz E."/>
            <person name="Heidstra R."/>
            <person name="Miyata K."/>
            <person name="Fedorova E."/>
            <person name="Kohlen W."/>
            <person name="Bisseling T."/>
            <person name="Smit S."/>
            <person name="Geurts R."/>
        </authorList>
    </citation>
    <scope>NUCLEOTIDE SEQUENCE [LARGE SCALE GENOMIC DNA]</scope>
    <source>
        <strain evidence="3">cv. WU1-14</strain>
    </source>
</reference>
<name>A0A2P5BW79_PARAD</name>
<feature type="compositionally biased region" description="Polar residues" evidence="1">
    <location>
        <begin position="20"/>
        <end position="30"/>
    </location>
</feature>
<evidence type="ECO:0000313" key="2">
    <source>
        <dbReference type="EMBL" id="PON53055.1"/>
    </source>
</evidence>
<keyword evidence="3" id="KW-1185">Reference proteome</keyword>
<sequence length="89" mass="9742">MEVEFPPIHDFQDPILWSLTNSSPRSTHSEWQYKAIDGGENEDKNNNNNANGSLGDKNEGGSADNNPNGNNNSSHGRPEEEDGKIAMTT</sequence>
<feature type="compositionally biased region" description="Low complexity" evidence="1">
    <location>
        <begin position="46"/>
        <end position="74"/>
    </location>
</feature>
<proteinExistence type="predicted"/>
<dbReference type="AlphaFoldDB" id="A0A2P5BW79"/>
<evidence type="ECO:0000256" key="1">
    <source>
        <dbReference type="SAM" id="MobiDB-lite"/>
    </source>
</evidence>
<dbReference type="Proteomes" id="UP000237105">
    <property type="component" value="Unassembled WGS sequence"/>
</dbReference>
<evidence type="ECO:0000313" key="3">
    <source>
        <dbReference type="Proteomes" id="UP000237105"/>
    </source>
</evidence>
<gene>
    <name evidence="2" type="ORF">PanWU01x14_204350</name>
</gene>